<evidence type="ECO:0000313" key="1">
    <source>
        <dbReference type="EMBL" id="MCG7980321.1"/>
    </source>
</evidence>
<proteinExistence type="predicted"/>
<gene>
    <name evidence="1" type="ORF">JAY77_19515</name>
</gene>
<organism evidence="1 2">
    <name type="scientific">Candidatus Thiodiazotropha taylori</name>
    <dbReference type="NCBI Taxonomy" id="2792791"/>
    <lineage>
        <taxon>Bacteria</taxon>
        <taxon>Pseudomonadati</taxon>
        <taxon>Pseudomonadota</taxon>
        <taxon>Gammaproteobacteria</taxon>
        <taxon>Chromatiales</taxon>
        <taxon>Sedimenticolaceae</taxon>
        <taxon>Candidatus Thiodiazotropha</taxon>
    </lineage>
</organism>
<accession>A0A9E4TUZ0</accession>
<dbReference type="AlphaFoldDB" id="A0A9E4TUZ0"/>
<dbReference type="EMBL" id="JAEPCR010000120">
    <property type="protein sequence ID" value="MCG7980321.1"/>
    <property type="molecule type" value="Genomic_DNA"/>
</dbReference>
<sequence length="75" mass="8539">MKADQLDNARNPLLPAAMVAIQRAAYRARQEALRTHTGIIITRAGRIERIDWNRVSESAVEYHVPIQTPRNEDDS</sequence>
<comment type="caution">
    <text evidence="1">The sequence shown here is derived from an EMBL/GenBank/DDBJ whole genome shotgun (WGS) entry which is preliminary data.</text>
</comment>
<evidence type="ECO:0000313" key="2">
    <source>
        <dbReference type="Proteomes" id="UP000886674"/>
    </source>
</evidence>
<dbReference type="Proteomes" id="UP000886674">
    <property type="component" value="Unassembled WGS sequence"/>
</dbReference>
<reference evidence="1" key="1">
    <citation type="journal article" date="2021" name="Proc. Natl. Acad. Sci. U.S.A.">
        <title>Global biogeography of chemosynthetic symbionts reveals both localized and globally distributed symbiont groups. .</title>
        <authorList>
            <person name="Osvatic J.T."/>
            <person name="Wilkins L.G.E."/>
            <person name="Leibrecht L."/>
            <person name="Leray M."/>
            <person name="Zauner S."/>
            <person name="Polzin J."/>
            <person name="Camacho Y."/>
            <person name="Gros O."/>
            <person name="van Gils J.A."/>
            <person name="Eisen J.A."/>
            <person name="Petersen J.M."/>
            <person name="Yuen B."/>
        </authorList>
    </citation>
    <scope>NUCLEOTIDE SEQUENCE</scope>
    <source>
        <strain evidence="1">MAGclacostrist055</strain>
    </source>
</reference>
<protein>
    <submittedName>
        <fullName evidence="1">Uncharacterized protein</fullName>
    </submittedName>
</protein>
<name>A0A9E4TUZ0_9GAMM</name>